<name>A0ABS4SUC1_9PROT</name>
<keyword evidence="4" id="KW-1185">Reference proteome</keyword>
<gene>
    <name evidence="3" type="ORF">J2851_005632</name>
</gene>
<keyword evidence="2" id="KW-1133">Transmembrane helix</keyword>
<comment type="caution">
    <text evidence="2">Lacks conserved residue(s) required for the propagation of feature annotation.</text>
</comment>
<proteinExistence type="inferred from homology"/>
<dbReference type="RefSeq" id="WP_209770438.1">
    <property type="nucleotide sequence ID" value="NZ_JAGINP010000024.1"/>
</dbReference>
<reference evidence="3 4" key="1">
    <citation type="submission" date="2021-03" db="EMBL/GenBank/DDBJ databases">
        <title>Genomic Encyclopedia of Type Strains, Phase III (KMG-III): the genomes of soil and plant-associated and newly described type strains.</title>
        <authorList>
            <person name="Whitman W."/>
        </authorList>
    </citation>
    <scope>NUCLEOTIDE SEQUENCE [LARGE SCALE GENOMIC DNA]</scope>
    <source>
        <strain evidence="3 4">IMMIB AFH-6</strain>
    </source>
</reference>
<accession>A0ABS4SUC1</accession>
<dbReference type="EMBL" id="JAGINP010000024">
    <property type="protein sequence ID" value="MBP2295819.1"/>
    <property type="molecule type" value="Genomic_DNA"/>
</dbReference>
<sequence>MTVPVRLEWIDGRTLEFRCSGDWSVRHGMPSVAEVAAGLAGDPAPGRVTVQARELGRWDSSLVAYVAAVEELCRSRAIPFDKGDLPPGVRRLVDLALAVPERAGTRRAGGPKPLLVLVGEGALRSWSGFQDTLSFLGEATLSFLRLLAGRARFRRSDLMLTVQECGAQALGIAFIISLLVGLILAFVGAVQLRTFGAEIYVANLVTVAMTREMAAIMTAIVLAGRTGAAFAAQLGTMQANEEIDALTTLGVSPIDFLVLPRMLALMLMMPLLYLYSAFAGTLGGFLVGTGMLDLTATTYLTQTQASFSFTDFFVGWGKSVLFGALVAIAGCMRGIQSGRSAAAVGNAATSAVVTALVYIIISDAILAVLLNIVGL</sequence>
<feature type="transmembrane region" description="Helical" evidence="2">
    <location>
        <begin position="347"/>
        <end position="373"/>
    </location>
</feature>
<keyword evidence="2" id="KW-0997">Cell inner membrane</keyword>
<dbReference type="NCBIfam" id="TIGR00056">
    <property type="entry name" value="MlaE family lipid ABC transporter permease subunit"/>
    <property type="match status" value="1"/>
</dbReference>
<keyword evidence="2" id="KW-0812">Transmembrane</keyword>
<evidence type="ECO:0000313" key="3">
    <source>
        <dbReference type="EMBL" id="MBP2295819.1"/>
    </source>
</evidence>
<dbReference type="InterPro" id="IPR030802">
    <property type="entry name" value="Permease_MalE"/>
</dbReference>
<keyword evidence="2" id="KW-0472">Membrane</keyword>
<organism evidence="3 4">
    <name type="scientific">Azospirillum rugosum</name>
    <dbReference type="NCBI Taxonomy" id="416170"/>
    <lineage>
        <taxon>Bacteria</taxon>
        <taxon>Pseudomonadati</taxon>
        <taxon>Pseudomonadota</taxon>
        <taxon>Alphaproteobacteria</taxon>
        <taxon>Rhodospirillales</taxon>
        <taxon>Azospirillaceae</taxon>
        <taxon>Azospirillum</taxon>
    </lineage>
</organism>
<evidence type="ECO:0000256" key="2">
    <source>
        <dbReference type="RuleBase" id="RU362044"/>
    </source>
</evidence>
<dbReference type="Proteomes" id="UP000781958">
    <property type="component" value="Unassembled WGS sequence"/>
</dbReference>
<protein>
    <submittedName>
        <fullName evidence="3">Phospholipid/cholesterol/gamma-HCH transport system permease protein</fullName>
    </submittedName>
</protein>
<dbReference type="Pfam" id="PF02405">
    <property type="entry name" value="MlaE"/>
    <property type="match status" value="1"/>
</dbReference>
<feature type="transmembrane region" description="Helical" evidence="2">
    <location>
        <begin position="312"/>
        <end position="335"/>
    </location>
</feature>
<comment type="subcellular location">
    <subcellularLocation>
        <location evidence="2">Cell inner membrane</location>
        <topology evidence="2">Multi-pass membrane protein</topology>
    </subcellularLocation>
</comment>
<comment type="function">
    <text evidence="1">Could be part of an ABC transporter complex.</text>
</comment>
<comment type="similarity">
    <text evidence="2">Belongs to the MlaE permease family.</text>
</comment>
<comment type="caution">
    <text evidence="3">The sequence shown here is derived from an EMBL/GenBank/DDBJ whole genome shotgun (WGS) entry which is preliminary data.</text>
</comment>
<feature type="transmembrane region" description="Helical" evidence="2">
    <location>
        <begin position="169"/>
        <end position="192"/>
    </location>
</feature>
<dbReference type="InterPro" id="IPR003453">
    <property type="entry name" value="ABC_MlaE_roteobac"/>
</dbReference>
<evidence type="ECO:0000313" key="4">
    <source>
        <dbReference type="Proteomes" id="UP000781958"/>
    </source>
</evidence>
<feature type="transmembrane region" description="Helical" evidence="2">
    <location>
        <begin position="271"/>
        <end position="292"/>
    </location>
</feature>
<dbReference type="PANTHER" id="PTHR30188">
    <property type="entry name" value="ABC TRANSPORTER PERMEASE PROTEIN-RELATED"/>
    <property type="match status" value="1"/>
</dbReference>
<dbReference type="PANTHER" id="PTHR30188:SF3">
    <property type="entry name" value="ABC TRANSPORTER PERMEASE"/>
    <property type="match status" value="1"/>
</dbReference>
<evidence type="ECO:0000256" key="1">
    <source>
        <dbReference type="ARBA" id="ARBA00003787"/>
    </source>
</evidence>
<keyword evidence="2" id="KW-1003">Cell membrane</keyword>